<accession>A0ACC3ADQ4</accession>
<name>A0ACC3ADQ4_9EURO</name>
<comment type="caution">
    <text evidence="1">The sequence shown here is derived from an EMBL/GenBank/DDBJ whole genome shotgun (WGS) entry which is preliminary data.</text>
</comment>
<organism evidence="1 2">
    <name type="scientific">Neophaeococcomyces mojaviensis</name>
    <dbReference type="NCBI Taxonomy" id="3383035"/>
    <lineage>
        <taxon>Eukaryota</taxon>
        <taxon>Fungi</taxon>
        <taxon>Dikarya</taxon>
        <taxon>Ascomycota</taxon>
        <taxon>Pezizomycotina</taxon>
        <taxon>Eurotiomycetes</taxon>
        <taxon>Chaetothyriomycetidae</taxon>
        <taxon>Chaetothyriales</taxon>
        <taxon>Chaetothyriales incertae sedis</taxon>
        <taxon>Neophaeococcomyces</taxon>
    </lineage>
</organism>
<dbReference type="EMBL" id="JAPDRQ010000035">
    <property type="protein sequence ID" value="KAJ9659968.1"/>
    <property type="molecule type" value="Genomic_DNA"/>
</dbReference>
<keyword evidence="2" id="KW-1185">Reference proteome</keyword>
<dbReference type="Proteomes" id="UP001172386">
    <property type="component" value="Unassembled WGS sequence"/>
</dbReference>
<gene>
    <name evidence="1" type="ORF">H2198_002858</name>
</gene>
<reference evidence="1" key="1">
    <citation type="submission" date="2022-10" db="EMBL/GenBank/DDBJ databases">
        <title>Culturing micro-colonial fungi from biological soil crusts in the Mojave desert and describing Neophaeococcomyces mojavensis, and introducing the new genera and species Taxawa tesnikishii.</title>
        <authorList>
            <person name="Kurbessoian T."/>
            <person name="Stajich J.E."/>
        </authorList>
    </citation>
    <scope>NUCLEOTIDE SEQUENCE</scope>
    <source>
        <strain evidence="1">JES_112</strain>
    </source>
</reference>
<sequence>MSPVPGRAFDPSIPSALFRDEWKNPSNYAFTILLLLGGDVVARALAQLAGGRITPVAFSFGWVSYATSAVNSAIGEHKLMPNADTSCSLINGKNGSVRSNGSWVLGRMMRDYHYWMLEPVKLKTQEVINSALEFDRKQDLKKPPHLRGNVEERKQAGLVVSFWETSQTMPAGRPGRDILFWSGIIVSIIQIGVASIPCGLYGDWGVLLVTCAAMTLCLVTGSLTQWKIEKWACRELKGKEKVFVLTRGNGAQHAIVIVSKGRGLDLEDLATGFANIDAPHITVSSRLISAVLGILWVLLLITSSALVDDAWFLIAVGGIGMLQNMFVAGWSRKPEALGVPLDFKGVIGSPKVMDVLLEVERMHEKVGKNMLGTFFPSGIRDNEQAQFDAIAQEHRRNRENAALKE</sequence>
<protein>
    <submittedName>
        <fullName evidence="1">Uncharacterized protein</fullName>
    </submittedName>
</protein>
<proteinExistence type="predicted"/>
<evidence type="ECO:0000313" key="2">
    <source>
        <dbReference type="Proteomes" id="UP001172386"/>
    </source>
</evidence>
<evidence type="ECO:0000313" key="1">
    <source>
        <dbReference type="EMBL" id="KAJ9659968.1"/>
    </source>
</evidence>